<name>A0ABV3N0L9_9GAMM</name>
<evidence type="ECO:0000313" key="2">
    <source>
        <dbReference type="Proteomes" id="UP001554567"/>
    </source>
</evidence>
<keyword evidence="2" id="KW-1185">Reference proteome</keyword>
<dbReference type="RefSeq" id="WP_367167286.1">
    <property type="nucleotide sequence ID" value="NZ_JBFKZN010000004.1"/>
</dbReference>
<sequence length="107" mass="11478">MSVGGNSDKLSREYISQHITVGKTTKSDVRRDFGTPASGRISIKSDGSESWYYPVDSGYDLLGAAASLIPISGASTAANVASSNNTKDTNSLMIWFDKNGIVTNWIR</sequence>
<comment type="caution">
    <text evidence="1">The sequence shown here is derived from an EMBL/GenBank/DDBJ whole genome shotgun (WGS) entry which is preliminary data.</text>
</comment>
<reference evidence="1 2" key="1">
    <citation type="submission" date="2024-07" db="EMBL/GenBank/DDBJ databases">
        <authorList>
            <person name="Dulla G.F.J."/>
            <person name="Delorm J.G."/>
        </authorList>
    </citation>
    <scope>NUCLEOTIDE SEQUENCE [LARGE SCALE GENOMIC DNA]</scope>
    <source>
        <strain evidence="1 2">JGD 233</strain>
    </source>
</reference>
<protein>
    <submittedName>
        <fullName evidence="1">Uncharacterized protein</fullName>
    </submittedName>
</protein>
<accession>A0ABV3N0L9</accession>
<organism evidence="1 2">
    <name type="scientific">Erwinia papayae</name>
    <dbReference type="NCBI Taxonomy" id="206499"/>
    <lineage>
        <taxon>Bacteria</taxon>
        <taxon>Pseudomonadati</taxon>
        <taxon>Pseudomonadota</taxon>
        <taxon>Gammaproteobacteria</taxon>
        <taxon>Enterobacterales</taxon>
        <taxon>Erwiniaceae</taxon>
        <taxon>Erwinia</taxon>
    </lineage>
</organism>
<dbReference type="EMBL" id="JBFKZN010000004">
    <property type="protein sequence ID" value="MEW5289358.1"/>
    <property type="molecule type" value="Genomic_DNA"/>
</dbReference>
<gene>
    <name evidence="1" type="ORF">ABW286_09215</name>
</gene>
<evidence type="ECO:0000313" key="1">
    <source>
        <dbReference type="EMBL" id="MEW5289358.1"/>
    </source>
</evidence>
<proteinExistence type="predicted"/>
<dbReference type="Proteomes" id="UP001554567">
    <property type="component" value="Unassembled WGS sequence"/>
</dbReference>